<accession>A0A6A4ICH2</accession>
<dbReference type="EMBL" id="ML769391">
    <property type="protein sequence ID" value="KAE9408306.1"/>
    <property type="molecule type" value="Genomic_DNA"/>
</dbReference>
<dbReference type="OrthoDB" id="3118773at2759"/>
<name>A0A6A4ICH2_9AGAR</name>
<proteinExistence type="predicted"/>
<keyword evidence="3" id="KW-1185">Reference proteome</keyword>
<organism evidence="2 3">
    <name type="scientific">Gymnopus androsaceus JB14</name>
    <dbReference type="NCBI Taxonomy" id="1447944"/>
    <lineage>
        <taxon>Eukaryota</taxon>
        <taxon>Fungi</taxon>
        <taxon>Dikarya</taxon>
        <taxon>Basidiomycota</taxon>
        <taxon>Agaricomycotina</taxon>
        <taxon>Agaricomycetes</taxon>
        <taxon>Agaricomycetidae</taxon>
        <taxon>Agaricales</taxon>
        <taxon>Marasmiineae</taxon>
        <taxon>Omphalotaceae</taxon>
        <taxon>Gymnopus</taxon>
    </lineage>
</organism>
<protein>
    <submittedName>
        <fullName evidence="2">Uncharacterized protein</fullName>
    </submittedName>
</protein>
<feature type="compositionally biased region" description="Low complexity" evidence="1">
    <location>
        <begin position="176"/>
        <end position="188"/>
    </location>
</feature>
<feature type="region of interest" description="Disordered" evidence="1">
    <location>
        <begin position="158"/>
        <end position="195"/>
    </location>
</feature>
<dbReference type="AlphaFoldDB" id="A0A6A4ICH2"/>
<evidence type="ECO:0000256" key="1">
    <source>
        <dbReference type="SAM" id="MobiDB-lite"/>
    </source>
</evidence>
<evidence type="ECO:0000313" key="3">
    <source>
        <dbReference type="Proteomes" id="UP000799118"/>
    </source>
</evidence>
<evidence type="ECO:0000313" key="2">
    <source>
        <dbReference type="EMBL" id="KAE9408306.1"/>
    </source>
</evidence>
<dbReference type="Proteomes" id="UP000799118">
    <property type="component" value="Unassembled WGS sequence"/>
</dbReference>
<gene>
    <name evidence="2" type="ORF">BT96DRAFT_696284</name>
</gene>
<sequence>MEANWRSYQMSSRINVLSSLAFLRKHKRTITTVLITHLPQSSSDYVPELQDVLSELLHLRHLIIPSIGDLSVPQVHYLDLIQFSCFEPDANGPPLIEDQISRFPNLTSYRSVDNNLIHIPWIYTDLLPPCPDSQEYYQFRFPGIDIRGNNHFLLGTSSSERNLDGDSEDLDFSDVSSGSEDSYPPSSGIEDSDADCELSGSEKEFWMGA</sequence>
<reference evidence="2" key="1">
    <citation type="journal article" date="2019" name="Environ. Microbiol.">
        <title>Fungal ecological strategies reflected in gene transcription - a case study of two litter decomposers.</title>
        <authorList>
            <person name="Barbi F."/>
            <person name="Kohler A."/>
            <person name="Barry K."/>
            <person name="Baskaran P."/>
            <person name="Daum C."/>
            <person name="Fauchery L."/>
            <person name="Ihrmark K."/>
            <person name="Kuo A."/>
            <person name="LaButti K."/>
            <person name="Lipzen A."/>
            <person name="Morin E."/>
            <person name="Grigoriev I.V."/>
            <person name="Henrissat B."/>
            <person name="Lindahl B."/>
            <person name="Martin F."/>
        </authorList>
    </citation>
    <scope>NUCLEOTIDE SEQUENCE</scope>
    <source>
        <strain evidence="2">JB14</strain>
    </source>
</reference>